<evidence type="ECO:0000256" key="2">
    <source>
        <dbReference type="ARBA" id="ARBA00022980"/>
    </source>
</evidence>
<name>A0ABY6HZ83_9ARCH</name>
<dbReference type="InterPro" id="IPR036899">
    <property type="entry name" value="Ribosomal_uL13_sf"/>
</dbReference>
<keyword evidence="2 4" id="KW-0689">Ribosomal protein</keyword>
<protein>
    <recommendedName>
        <fullName evidence="4">Large ribosomal subunit protein uL13</fullName>
    </recommendedName>
</protein>
<dbReference type="EMBL" id="CP104013">
    <property type="protein sequence ID" value="UYP47759.1"/>
    <property type="molecule type" value="Genomic_DNA"/>
</dbReference>
<dbReference type="NCBIfam" id="TIGR01077">
    <property type="entry name" value="L13_A_E"/>
    <property type="match status" value="1"/>
</dbReference>
<dbReference type="PIRSF" id="PIRSF002181">
    <property type="entry name" value="Ribosomal_L13"/>
    <property type="match status" value="1"/>
</dbReference>
<dbReference type="Gene3D" id="3.90.1180.10">
    <property type="entry name" value="Ribosomal protein L13"/>
    <property type="match status" value="1"/>
</dbReference>
<organism evidence="5 6">
    <name type="scientific">Candidatus Lokiarchaeum ossiferum</name>
    <dbReference type="NCBI Taxonomy" id="2951803"/>
    <lineage>
        <taxon>Archaea</taxon>
        <taxon>Promethearchaeati</taxon>
        <taxon>Promethearchaeota</taxon>
        <taxon>Promethearchaeia</taxon>
        <taxon>Promethearchaeales</taxon>
        <taxon>Promethearchaeaceae</taxon>
        <taxon>Candidatus Lokiarchaeum</taxon>
    </lineage>
</organism>
<evidence type="ECO:0000313" key="5">
    <source>
        <dbReference type="EMBL" id="UYP47759.1"/>
    </source>
</evidence>
<dbReference type="InterPro" id="IPR005755">
    <property type="entry name" value="Ribosomal_uL13_euk/arc"/>
</dbReference>
<dbReference type="PANTHER" id="PTHR11545:SF3">
    <property type="entry name" value="LARGE RIBOSOMAL SUBUNIT PROTEIN UL13"/>
    <property type="match status" value="1"/>
</dbReference>
<dbReference type="SUPFAM" id="SSF52161">
    <property type="entry name" value="Ribosomal protein L13"/>
    <property type="match status" value="1"/>
</dbReference>
<proteinExistence type="inferred from homology"/>
<reference evidence="5" key="1">
    <citation type="submission" date="2022-09" db="EMBL/GenBank/DDBJ databases">
        <title>Actin cytoskeleton and complex cell architecture in an #Asgard archaeon.</title>
        <authorList>
            <person name="Ponce Toledo R.I."/>
            <person name="Schleper C."/>
            <person name="Rodrigues Oliveira T."/>
            <person name="Wollweber F."/>
            <person name="Xu J."/>
            <person name="Rittmann S."/>
            <person name="Klingl A."/>
            <person name="Pilhofer M."/>
        </authorList>
    </citation>
    <scope>NUCLEOTIDE SEQUENCE</scope>
    <source>
        <strain evidence="5">B-35</strain>
    </source>
</reference>
<comment type="similarity">
    <text evidence="1 4">Belongs to the universal ribosomal protein uL13 family.</text>
</comment>
<sequence length="159" mass="18062">MADKINWKILDGSDLIMGRLCSQVAKLVLLGEHVLITNAKDVVISGRRNEILEKYVHLRHIRNLSNPRRGPFHSSRPDTFLRQKVKAMLPKNARGHEALKRLHVYITAIPVVKAEKYANQEPIVFANASAERLRSKYITVEDVCNNMGWTRKRGPGQSA</sequence>
<evidence type="ECO:0000256" key="4">
    <source>
        <dbReference type="HAMAP-Rule" id="MF_01366"/>
    </source>
</evidence>
<dbReference type="CDD" id="cd00392">
    <property type="entry name" value="Ribosomal_L13"/>
    <property type="match status" value="1"/>
</dbReference>
<dbReference type="GO" id="GO:0005840">
    <property type="term" value="C:ribosome"/>
    <property type="evidence" value="ECO:0007669"/>
    <property type="project" value="UniProtKB-KW"/>
</dbReference>
<dbReference type="Proteomes" id="UP001208689">
    <property type="component" value="Chromosome"/>
</dbReference>
<accession>A0ABY6HZ83</accession>
<dbReference type="InterPro" id="IPR005822">
    <property type="entry name" value="Ribosomal_uL13"/>
</dbReference>
<keyword evidence="3 4" id="KW-0687">Ribonucleoprotein</keyword>
<dbReference type="PANTHER" id="PTHR11545">
    <property type="entry name" value="RIBOSOMAL PROTEIN L13"/>
    <property type="match status" value="1"/>
</dbReference>
<dbReference type="Pfam" id="PF00572">
    <property type="entry name" value="Ribosomal_L13"/>
    <property type="match status" value="1"/>
</dbReference>
<evidence type="ECO:0000313" key="6">
    <source>
        <dbReference type="Proteomes" id="UP001208689"/>
    </source>
</evidence>
<comment type="subunit">
    <text evidence="4">Part of the 50S ribosomal subunit.</text>
</comment>
<keyword evidence="6" id="KW-1185">Reference proteome</keyword>
<dbReference type="HAMAP" id="MF_01366">
    <property type="entry name" value="Ribosomal_uL13"/>
    <property type="match status" value="1"/>
</dbReference>
<gene>
    <name evidence="4" type="primary">rpl13</name>
    <name evidence="5" type="ORF">NEF87_004044</name>
</gene>
<evidence type="ECO:0000256" key="1">
    <source>
        <dbReference type="ARBA" id="ARBA00006227"/>
    </source>
</evidence>
<evidence type="ECO:0000256" key="3">
    <source>
        <dbReference type="ARBA" id="ARBA00023274"/>
    </source>
</evidence>
<comment type="function">
    <text evidence="4">This protein is one of the early assembly proteins of the 50S ribosomal subunit, although it is not seen to bind rRNA by itself. It is important during the early stages of 50S assembly.</text>
</comment>
<dbReference type="InterPro" id="IPR005823">
    <property type="entry name" value="Ribosomal_uL13_bac-type"/>
</dbReference>